<keyword evidence="5" id="KW-1185">Reference proteome</keyword>
<sequence length="222" mass="25530">MDKFEDVSFEHSPRSENGFPDALATLGARLDVPEDTATIIIHKKTEPSCILGKYPEDLPEDWRGAIIKLLKTGEGTLSIMRVAQYMLLHGELYYREPGGSLARCLGKEEAKLRLNQIHEKSCGDGDVSLYRRVQRQGYYRPEMEREAGELQLSCPRCQIIFREDECCFVGEVQDWRQVYIDYLREGSLPPDRIDAARVKKRAVRFFIEQGQLFRRSLDGTPL</sequence>
<organism evidence="3 5">
    <name type="scientific">Actinidia rufa</name>
    <dbReference type="NCBI Taxonomy" id="165716"/>
    <lineage>
        <taxon>Eukaryota</taxon>
        <taxon>Viridiplantae</taxon>
        <taxon>Streptophyta</taxon>
        <taxon>Embryophyta</taxon>
        <taxon>Tracheophyta</taxon>
        <taxon>Spermatophyta</taxon>
        <taxon>Magnoliopsida</taxon>
        <taxon>eudicotyledons</taxon>
        <taxon>Gunneridae</taxon>
        <taxon>Pentapetalae</taxon>
        <taxon>asterids</taxon>
        <taxon>Ericales</taxon>
        <taxon>Actinidiaceae</taxon>
        <taxon>Actinidia</taxon>
    </lineage>
</organism>
<accession>A0A7J0D7F1</accession>
<protein>
    <submittedName>
        <fullName evidence="3">Uncharacterized protein</fullName>
    </submittedName>
</protein>
<comment type="caution">
    <text evidence="3">The sequence shown here is derived from an EMBL/GenBank/DDBJ whole genome shotgun (WGS) entry which is preliminary data.</text>
</comment>
<dbReference type="Gene3D" id="1.10.340.70">
    <property type="match status" value="1"/>
</dbReference>
<name>A0A7J0D7F1_9ERIC</name>
<dbReference type="AlphaFoldDB" id="A0A7J0D7F1"/>
<dbReference type="EMBL" id="BJWL01000047">
    <property type="protein sequence ID" value="GFS28654.1"/>
    <property type="molecule type" value="Genomic_DNA"/>
</dbReference>
<gene>
    <name evidence="1" type="ORF">Acr_00g0000840</name>
    <name evidence="2" type="ORF">Acr_00g0003110</name>
    <name evidence="3" type="ORF">Acr_00g0004400</name>
    <name evidence="4" type="ORF">Acr_00g0004430</name>
</gene>
<dbReference type="OrthoDB" id="101614at2759"/>
<evidence type="ECO:0000313" key="1">
    <source>
        <dbReference type="EMBL" id="GFS28256.1"/>
    </source>
</evidence>
<proteinExistence type="predicted"/>
<evidence type="ECO:0000313" key="4">
    <source>
        <dbReference type="EMBL" id="GFS28885.1"/>
    </source>
</evidence>
<evidence type="ECO:0000313" key="5">
    <source>
        <dbReference type="Proteomes" id="UP000585474"/>
    </source>
</evidence>
<reference evidence="5" key="1">
    <citation type="submission" date="2019-07" db="EMBL/GenBank/DDBJ databases">
        <title>De Novo Assembly of kiwifruit Actinidia rufa.</title>
        <authorList>
            <person name="Sugita-Konishi S."/>
            <person name="Sato K."/>
            <person name="Mori E."/>
            <person name="Abe Y."/>
            <person name="Kisaki G."/>
            <person name="Hamano K."/>
            <person name="Suezawa K."/>
            <person name="Otani M."/>
            <person name="Fukuda T."/>
            <person name="Manabe T."/>
            <person name="Gomi K."/>
            <person name="Tabuchi M."/>
            <person name="Akimitsu K."/>
            <person name="Kataoka I."/>
        </authorList>
    </citation>
    <scope>NUCLEOTIDE SEQUENCE [LARGE SCALE GENOMIC DNA]</scope>
    <source>
        <strain evidence="5">cv. Fuchu</strain>
        <strain evidence="1">Fuchu</strain>
    </source>
</reference>
<reference evidence="3" key="2">
    <citation type="submission" date="2020-08" db="EMBL/GenBank/DDBJ databases">
        <title>De Novo Assembly of kiwifruit Actinidia rufa.</title>
        <authorList>
            <person name="Sugita-Konishi S."/>
            <person name="Sato K."/>
            <person name="Mori E."/>
            <person name="Abe Y."/>
            <person name="Kisaki G."/>
            <person name="Hamano K."/>
            <person name="Suezawa K."/>
            <person name="Otani M."/>
            <person name="Fukuda T."/>
            <person name="Manabe T."/>
            <person name="Gomi K."/>
            <person name="Tabuchi M."/>
            <person name="Akimitsu K."/>
            <person name="Kataoka I."/>
        </authorList>
    </citation>
    <scope>NUCLEOTIDE SEQUENCE</scope>
    <source>
        <strain evidence="3">Fuchu</strain>
    </source>
</reference>
<evidence type="ECO:0000313" key="3">
    <source>
        <dbReference type="EMBL" id="GFS28881.1"/>
    </source>
</evidence>
<dbReference type="EMBL" id="BJWL01000037">
    <property type="protein sequence ID" value="GFS28256.1"/>
    <property type="molecule type" value="Genomic_DNA"/>
</dbReference>
<dbReference type="PANTHER" id="PTHR48475:SF1">
    <property type="entry name" value="RNASE H TYPE-1 DOMAIN-CONTAINING PROTEIN"/>
    <property type="match status" value="1"/>
</dbReference>
<evidence type="ECO:0000313" key="2">
    <source>
        <dbReference type="EMBL" id="GFS28654.1"/>
    </source>
</evidence>
<dbReference type="Proteomes" id="UP000585474">
    <property type="component" value="Unassembled WGS sequence"/>
</dbReference>
<dbReference type="EMBL" id="BJWL01000058">
    <property type="protein sequence ID" value="GFS28885.1"/>
    <property type="molecule type" value="Genomic_DNA"/>
</dbReference>
<dbReference type="PANTHER" id="PTHR48475">
    <property type="entry name" value="RIBONUCLEASE H"/>
    <property type="match status" value="1"/>
</dbReference>
<dbReference type="EMBL" id="BJWL01000058">
    <property type="protein sequence ID" value="GFS28881.1"/>
    <property type="molecule type" value="Genomic_DNA"/>
</dbReference>